<evidence type="ECO:0000313" key="9">
    <source>
        <dbReference type="Proteomes" id="UP001321473"/>
    </source>
</evidence>
<dbReference type="PANTHER" id="PTHR14969">
    <property type="entry name" value="SPHINGOSINE-1-PHOSPHATE PHOSPHOHYDROLASE"/>
    <property type="match status" value="1"/>
</dbReference>
<keyword evidence="9" id="KW-1185">Reference proteome</keyword>
<dbReference type="EMBL" id="JARKHS020004666">
    <property type="protein sequence ID" value="KAK8784268.1"/>
    <property type="molecule type" value="Genomic_DNA"/>
</dbReference>
<feature type="transmembrane region" description="Helical" evidence="7">
    <location>
        <begin position="98"/>
        <end position="116"/>
    </location>
</feature>
<dbReference type="AlphaFoldDB" id="A0AAQ4FCF6"/>
<gene>
    <name evidence="8" type="ORF">V5799_009368</name>
</gene>
<keyword evidence="4" id="KW-0256">Endoplasmic reticulum</keyword>
<name>A0AAQ4FCF6_AMBAM</name>
<evidence type="ECO:0000256" key="4">
    <source>
        <dbReference type="ARBA" id="ARBA00022824"/>
    </source>
</evidence>
<protein>
    <recommendedName>
        <fullName evidence="10">Sphingosine-1-phosphate phosphatase 2</fullName>
    </recommendedName>
</protein>
<dbReference type="InterPro" id="IPR036938">
    <property type="entry name" value="PAP2/HPO_sf"/>
</dbReference>
<evidence type="ECO:0000256" key="6">
    <source>
        <dbReference type="ARBA" id="ARBA00023136"/>
    </source>
</evidence>
<dbReference type="GO" id="GO:0006670">
    <property type="term" value="P:sphingosine metabolic process"/>
    <property type="evidence" value="ECO:0007669"/>
    <property type="project" value="TreeGrafter"/>
</dbReference>
<dbReference type="Proteomes" id="UP001321473">
    <property type="component" value="Unassembled WGS sequence"/>
</dbReference>
<sequence length="251" mass="27935">MWELLHQGRALAEALNSPFLVERVQNYFGVHRLTAAKNGHPPNGALRNGYARKVDASVACRVERRRWYYLFRFGSLLGYEAFYATFFPFIVWNWDPVVSRRVLLVWAVVMYCGGLAKDLLRWSRPASPPVVQFDRAYAAEFGMPSTHAMTGASVPFGLLLFTQGRYEASHQLSLASRAATIRCHATRAQLPNAALCQNRGLAAAKTARRCSTKFAVVSCPSDGAIASPFTTKGLMMSVDTPRVWISAIRDT</sequence>
<evidence type="ECO:0000256" key="5">
    <source>
        <dbReference type="ARBA" id="ARBA00022989"/>
    </source>
</evidence>
<evidence type="ECO:0000256" key="2">
    <source>
        <dbReference type="ARBA" id="ARBA00022692"/>
    </source>
</evidence>
<evidence type="ECO:0000313" key="8">
    <source>
        <dbReference type="EMBL" id="KAK8784268.1"/>
    </source>
</evidence>
<evidence type="ECO:0000256" key="7">
    <source>
        <dbReference type="SAM" id="Phobius"/>
    </source>
</evidence>
<feature type="transmembrane region" description="Helical" evidence="7">
    <location>
        <begin position="69"/>
        <end position="92"/>
    </location>
</feature>
<keyword evidence="5 7" id="KW-1133">Transmembrane helix</keyword>
<organism evidence="8 9">
    <name type="scientific">Amblyomma americanum</name>
    <name type="common">Lone star tick</name>
    <dbReference type="NCBI Taxonomy" id="6943"/>
    <lineage>
        <taxon>Eukaryota</taxon>
        <taxon>Metazoa</taxon>
        <taxon>Ecdysozoa</taxon>
        <taxon>Arthropoda</taxon>
        <taxon>Chelicerata</taxon>
        <taxon>Arachnida</taxon>
        <taxon>Acari</taxon>
        <taxon>Parasitiformes</taxon>
        <taxon>Ixodida</taxon>
        <taxon>Ixodoidea</taxon>
        <taxon>Ixodidae</taxon>
        <taxon>Amblyomminae</taxon>
        <taxon>Amblyomma</taxon>
    </lineage>
</organism>
<dbReference type="GO" id="GO:0005789">
    <property type="term" value="C:endoplasmic reticulum membrane"/>
    <property type="evidence" value="ECO:0007669"/>
    <property type="project" value="UniProtKB-SubCell"/>
</dbReference>
<evidence type="ECO:0000256" key="3">
    <source>
        <dbReference type="ARBA" id="ARBA00022801"/>
    </source>
</evidence>
<dbReference type="SUPFAM" id="SSF48317">
    <property type="entry name" value="Acid phosphatase/Vanadium-dependent haloperoxidase"/>
    <property type="match status" value="1"/>
</dbReference>
<evidence type="ECO:0000256" key="1">
    <source>
        <dbReference type="ARBA" id="ARBA00004477"/>
    </source>
</evidence>
<proteinExistence type="predicted"/>
<comment type="caution">
    <text evidence="8">The sequence shown here is derived from an EMBL/GenBank/DDBJ whole genome shotgun (WGS) entry which is preliminary data.</text>
</comment>
<reference evidence="8 9" key="1">
    <citation type="journal article" date="2023" name="Arcadia Sci">
        <title>De novo assembly of a long-read Amblyomma americanum tick genome.</title>
        <authorList>
            <person name="Chou S."/>
            <person name="Poskanzer K.E."/>
            <person name="Rollins M."/>
            <person name="Thuy-Boun P.S."/>
        </authorList>
    </citation>
    <scope>NUCLEOTIDE SEQUENCE [LARGE SCALE GENOMIC DNA]</scope>
    <source>
        <strain evidence="8">F_SG_1</strain>
        <tissue evidence="8">Salivary glands</tissue>
    </source>
</reference>
<dbReference type="GO" id="GO:0042392">
    <property type="term" value="F:sphingosine-1-phosphate phosphatase activity"/>
    <property type="evidence" value="ECO:0007669"/>
    <property type="project" value="TreeGrafter"/>
</dbReference>
<accession>A0AAQ4FCF6</accession>
<dbReference type="PANTHER" id="PTHR14969:SF28">
    <property type="entry name" value="DIHYDROSPHINGOSINE 1-PHOSPHATE PHOSPHATASE LCB3-RELATED"/>
    <property type="match status" value="1"/>
</dbReference>
<comment type="subcellular location">
    <subcellularLocation>
        <location evidence="1">Endoplasmic reticulum membrane</location>
        <topology evidence="1">Multi-pass membrane protein</topology>
    </subcellularLocation>
</comment>
<keyword evidence="2 7" id="KW-0812">Transmembrane</keyword>
<keyword evidence="3" id="KW-0378">Hydrolase</keyword>
<keyword evidence="6 7" id="KW-0472">Membrane</keyword>
<evidence type="ECO:0008006" key="10">
    <source>
        <dbReference type="Google" id="ProtNLM"/>
    </source>
</evidence>